<evidence type="ECO:0000256" key="1">
    <source>
        <dbReference type="SAM" id="MobiDB-lite"/>
    </source>
</evidence>
<evidence type="ECO:0000313" key="2">
    <source>
        <dbReference type="EMBL" id="OLP98837.1"/>
    </source>
</evidence>
<organism evidence="2 3">
    <name type="scientific">Symbiodinium microadriaticum</name>
    <name type="common">Dinoflagellate</name>
    <name type="synonym">Zooxanthella microadriatica</name>
    <dbReference type="NCBI Taxonomy" id="2951"/>
    <lineage>
        <taxon>Eukaryota</taxon>
        <taxon>Sar</taxon>
        <taxon>Alveolata</taxon>
        <taxon>Dinophyceae</taxon>
        <taxon>Suessiales</taxon>
        <taxon>Symbiodiniaceae</taxon>
        <taxon>Symbiodinium</taxon>
    </lineage>
</organism>
<sequence>MRSASRTPRDEWSPTNHGCTSWQDQGRWSYWSWSDWPAAGSHSQHSAWQQEQGGSWDAASVECQVPEHQYSSSFGGKMPPNAHS</sequence>
<dbReference type="AlphaFoldDB" id="A0A1Q9DUI7"/>
<keyword evidence="3" id="KW-1185">Reference proteome</keyword>
<dbReference type="EMBL" id="LSRX01000384">
    <property type="protein sequence ID" value="OLP98837.1"/>
    <property type="molecule type" value="Genomic_DNA"/>
</dbReference>
<dbReference type="Proteomes" id="UP000186817">
    <property type="component" value="Unassembled WGS sequence"/>
</dbReference>
<protein>
    <submittedName>
        <fullName evidence="2">Uncharacterized protein</fullName>
    </submittedName>
</protein>
<name>A0A1Q9DUI7_SYMMI</name>
<feature type="region of interest" description="Disordered" evidence="1">
    <location>
        <begin position="1"/>
        <end position="23"/>
    </location>
</feature>
<gene>
    <name evidence="2" type="ORF">AK812_SmicGene18681</name>
</gene>
<comment type="caution">
    <text evidence="2">The sequence shown here is derived from an EMBL/GenBank/DDBJ whole genome shotgun (WGS) entry which is preliminary data.</text>
</comment>
<feature type="compositionally biased region" description="Polar residues" evidence="1">
    <location>
        <begin position="13"/>
        <end position="23"/>
    </location>
</feature>
<accession>A0A1Q9DUI7</accession>
<proteinExistence type="predicted"/>
<reference evidence="2 3" key="1">
    <citation type="submission" date="2016-02" db="EMBL/GenBank/DDBJ databases">
        <title>Genome analysis of coral dinoflagellate symbionts highlights evolutionary adaptations to a symbiotic lifestyle.</title>
        <authorList>
            <person name="Aranda M."/>
            <person name="Li Y."/>
            <person name="Liew Y.J."/>
            <person name="Baumgarten S."/>
            <person name="Simakov O."/>
            <person name="Wilson M."/>
            <person name="Piel J."/>
            <person name="Ashoor H."/>
            <person name="Bougouffa S."/>
            <person name="Bajic V.B."/>
            <person name="Ryu T."/>
            <person name="Ravasi T."/>
            <person name="Bayer T."/>
            <person name="Micklem G."/>
            <person name="Kim H."/>
            <person name="Bhak J."/>
            <person name="Lajeunesse T.C."/>
            <person name="Voolstra C.R."/>
        </authorList>
    </citation>
    <scope>NUCLEOTIDE SEQUENCE [LARGE SCALE GENOMIC DNA]</scope>
    <source>
        <strain evidence="2 3">CCMP2467</strain>
    </source>
</reference>
<feature type="compositionally biased region" description="Polar residues" evidence="1">
    <location>
        <begin position="41"/>
        <end position="53"/>
    </location>
</feature>
<evidence type="ECO:0000313" key="3">
    <source>
        <dbReference type="Proteomes" id="UP000186817"/>
    </source>
</evidence>
<feature type="region of interest" description="Disordered" evidence="1">
    <location>
        <begin position="37"/>
        <end position="61"/>
    </location>
</feature>